<feature type="domain" description="DUF1565" evidence="5">
    <location>
        <begin position="78"/>
        <end position="344"/>
    </location>
</feature>
<keyword evidence="2" id="KW-0677">Repeat</keyword>
<keyword evidence="3" id="KW-0833">Ubl conjugation pathway</keyword>
<sequence length="613" mass="65249">MFRYHRLDTLQIKQTSLELARYTVYSLSILSTLGLCSITVLTSLSGTVLAQMPSVAEQMPVSEKTMSQVNVLFVNPSAGDDTAGNGSESTPFKTITQALKIANPGTIIKLTPGNYSEQTGEMFPLMLKPGVAIQGDTSNKGQGITIQGGGQFLSRSFGGQNVTIVGANQASLTGVTVTNPNPRGYGLWIESSNPIISENTFTGSTQDGISVLGNSAATITKNYFYRNGANGITIGGNSSAQVRENVFEETGFGINVAQNAAPSLISNQIQNNRSGIIVQANARPILRNNLIQGSKEDGLVAIAQAMPNLGNNTESGSNEFRNNARYDINANAAKQVIIAVGNTINSKRVAGKVSFNTQDAPVANAQPTATSNTVLSNIPSNGEITFTAPTVSNTNRPSQGVLRHQGNSQLPALVSADSPLTVPRYNRQPPAPIPNQRTNPNIPANIPTATSRSKLTPVPTVKTETAQLNYVQIDPHTVEFVAPQNTQSAQIVNTQEPSTVGDTSILPVPTGNVPLGNTRNMRRVSAPPTNTTGYENNYLSANTGASVRYRVVVEATNDREQELVKTLAPGAFSTVRQGRRVMQVGVFSDRNNAEEMLRILNSSGLRTIVEPLN</sequence>
<dbReference type="SUPFAM" id="SSF51126">
    <property type="entry name" value="Pectin lyase-like"/>
    <property type="match status" value="1"/>
</dbReference>
<dbReference type="InterPro" id="IPR011459">
    <property type="entry name" value="DUF1565"/>
</dbReference>
<organism evidence="6 7">
    <name type="scientific">Anabaena azotica FACHB-119</name>
    <dbReference type="NCBI Taxonomy" id="947527"/>
    <lineage>
        <taxon>Bacteria</taxon>
        <taxon>Bacillati</taxon>
        <taxon>Cyanobacteriota</taxon>
        <taxon>Cyanophyceae</taxon>
        <taxon>Nostocales</taxon>
        <taxon>Nostocaceae</taxon>
        <taxon>Anabaena</taxon>
        <taxon>Anabaena azotica</taxon>
    </lineage>
</organism>
<dbReference type="InterPro" id="IPR051550">
    <property type="entry name" value="SCF-Subunits/Alg-Epimerases"/>
</dbReference>
<dbReference type="SMART" id="SM00710">
    <property type="entry name" value="PbH1"/>
    <property type="match status" value="5"/>
</dbReference>
<dbReference type="InterPro" id="IPR012334">
    <property type="entry name" value="Pectin_lyas_fold"/>
</dbReference>
<comment type="pathway">
    <text evidence="1">Protein modification; protein ubiquitination.</text>
</comment>
<accession>A0ABR8D662</accession>
<dbReference type="NCBIfam" id="TIGR03804">
    <property type="entry name" value="para_beta_helix"/>
    <property type="match status" value="2"/>
</dbReference>
<keyword evidence="7" id="KW-1185">Reference proteome</keyword>
<evidence type="ECO:0000313" key="6">
    <source>
        <dbReference type="EMBL" id="MBD2502189.1"/>
    </source>
</evidence>
<keyword evidence="4" id="KW-0812">Transmembrane</keyword>
<gene>
    <name evidence="6" type="ORF">H6G83_16490</name>
</gene>
<dbReference type="Pfam" id="PF07602">
    <property type="entry name" value="DUF1565"/>
    <property type="match status" value="1"/>
</dbReference>
<dbReference type="InterPro" id="IPR006626">
    <property type="entry name" value="PbH1"/>
</dbReference>
<dbReference type="Proteomes" id="UP000661112">
    <property type="component" value="Unassembled WGS sequence"/>
</dbReference>
<evidence type="ECO:0000256" key="1">
    <source>
        <dbReference type="ARBA" id="ARBA00004906"/>
    </source>
</evidence>
<reference evidence="6 7" key="1">
    <citation type="journal article" date="2020" name="ISME J.">
        <title>Comparative genomics reveals insights into cyanobacterial evolution and habitat adaptation.</title>
        <authorList>
            <person name="Chen M.Y."/>
            <person name="Teng W.K."/>
            <person name="Zhao L."/>
            <person name="Hu C.X."/>
            <person name="Zhou Y.K."/>
            <person name="Han B.P."/>
            <person name="Song L.R."/>
            <person name="Shu W.S."/>
        </authorList>
    </citation>
    <scope>NUCLEOTIDE SEQUENCE [LARGE SCALE GENOMIC DNA]</scope>
    <source>
        <strain evidence="6 7">FACHB-119</strain>
    </source>
</reference>
<evidence type="ECO:0000256" key="3">
    <source>
        <dbReference type="ARBA" id="ARBA00022786"/>
    </source>
</evidence>
<keyword evidence="4" id="KW-0472">Membrane</keyword>
<dbReference type="PANTHER" id="PTHR22990:SF15">
    <property type="entry name" value="F-BOX ONLY PROTEIN 10"/>
    <property type="match status" value="1"/>
</dbReference>
<dbReference type="Gene3D" id="2.160.20.10">
    <property type="entry name" value="Single-stranded right-handed beta-helix, Pectin lyase-like"/>
    <property type="match status" value="1"/>
</dbReference>
<dbReference type="PANTHER" id="PTHR22990">
    <property type="entry name" value="F-BOX ONLY PROTEIN"/>
    <property type="match status" value="1"/>
</dbReference>
<evidence type="ECO:0000313" key="7">
    <source>
        <dbReference type="Proteomes" id="UP000661112"/>
    </source>
</evidence>
<comment type="caution">
    <text evidence="6">The sequence shown here is derived from an EMBL/GenBank/DDBJ whole genome shotgun (WGS) entry which is preliminary data.</text>
</comment>
<evidence type="ECO:0000259" key="5">
    <source>
        <dbReference type="Pfam" id="PF07602"/>
    </source>
</evidence>
<dbReference type="Gene3D" id="3.30.1910.20">
    <property type="entry name" value="asparaginyl-tRNA synthetase, N-terminal domain"/>
    <property type="match status" value="1"/>
</dbReference>
<evidence type="ECO:0000256" key="2">
    <source>
        <dbReference type="ARBA" id="ARBA00022737"/>
    </source>
</evidence>
<name>A0ABR8D662_9NOST</name>
<dbReference type="EMBL" id="JACJSG010000021">
    <property type="protein sequence ID" value="MBD2502189.1"/>
    <property type="molecule type" value="Genomic_DNA"/>
</dbReference>
<dbReference type="InterPro" id="IPR022441">
    <property type="entry name" value="Para_beta_helix_rpt-2"/>
</dbReference>
<dbReference type="InterPro" id="IPR011050">
    <property type="entry name" value="Pectin_lyase_fold/virulence"/>
</dbReference>
<keyword evidence="4" id="KW-1133">Transmembrane helix</keyword>
<feature type="transmembrane region" description="Helical" evidence="4">
    <location>
        <begin position="22"/>
        <end position="44"/>
    </location>
</feature>
<evidence type="ECO:0000256" key="4">
    <source>
        <dbReference type="SAM" id="Phobius"/>
    </source>
</evidence>
<protein>
    <submittedName>
        <fullName evidence="6">DUF1565 domain-containing protein</fullName>
    </submittedName>
</protein>
<proteinExistence type="predicted"/>